<keyword evidence="1" id="KW-1133">Transmembrane helix</keyword>
<evidence type="ECO:0000313" key="3">
    <source>
        <dbReference type="Proteomes" id="UP000031056"/>
    </source>
</evidence>
<organism evidence="2 3">
    <name type="scientific">Ordospora colligata OC4</name>
    <dbReference type="NCBI Taxonomy" id="1354746"/>
    <lineage>
        <taxon>Eukaryota</taxon>
        <taxon>Fungi</taxon>
        <taxon>Fungi incertae sedis</taxon>
        <taxon>Microsporidia</taxon>
        <taxon>Ordosporidae</taxon>
        <taxon>Ordospora</taxon>
    </lineage>
</organism>
<evidence type="ECO:0000256" key="1">
    <source>
        <dbReference type="SAM" id="Phobius"/>
    </source>
</evidence>
<accession>A0A0B2UD06</accession>
<comment type="caution">
    <text evidence="2">The sequence shown here is derived from an EMBL/GenBank/DDBJ whole genome shotgun (WGS) entry which is preliminary data.</text>
</comment>
<keyword evidence="1" id="KW-0812">Transmembrane</keyword>
<feature type="transmembrane region" description="Helical" evidence="1">
    <location>
        <begin position="106"/>
        <end position="126"/>
    </location>
</feature>
<name>A0A0B2UD06_9MICR</name>
<dbReference type="VEuPathDB" id="MicrosporidiaDB:M896_121690"/>
<feature type="transmembrane region" description="Helical" evidence="1">
    <location>
        <begin position="65"/>
        <end position="86"/>
    </location>
</feature>
<dbReference type="InParanoid" id="A0A0B2UD06"/>
<dbReference type="HOGENOM" id="CLU_109007_0_0_1"/>
<sequence length="216" mass="24105">MGLSALNIDKLLVHAGFVLSPAIAYVPQIISRDILISPLISMLFIMSNILKLFHYCFRKYEDLVLAQHVFAILLHLCLIIMSRRPLGGFETKMLGSGATRLLFRSYGAKGSVIGILIMFSLSVNLLGMTYKSYEPCGILSSIFEIGINLLQLILERREAKTGGIKGEAKRSPKEVYVCWILGDIVKIWFYSGLDVPLTFMVTIAVQILIDVFLMLA</sequence>
<keyword evidence="1" id="KW-0472">Membrane</keyword>
<evidence type="ECO:0000313" key="2">
    <source>
        <dbReference type="EMBL" id="KHN68946.1"/>
    </source>
</evidence>
<feature type="transmembrane region" description="Helical" evidence="1">
    <location>
        <begin position="34"/>
        <end position="53"/>
    </location>
</feature>
<protein>
    <submittedName>
        <fullName evidence="2">Uncharacterized protein</fullName>
    </submittedName>
</protein>
<dbReference type="EMBL" id="JOKQ01000012">
    <property type="protein sequence ID" value="KHN68946.1"/>
    <property type="molecule type" value="Genomic_DNA"/>
</dbReference>
<dbReference type="RefSeq" id="XP_014562988.1">
    <property type="nucleotide sequence ID" value="XM_014707502.1"/>
</dbReference>
<gene>
    <name evidence="2" type="ORF">M896_121690</name>
</gene>
<dbReference type="Proteomes" id="UP000031056">
    <property type="component" value="Unassembled WGS sequence"/>
</dbReference>
<proteinExistence type="predicted"/>
<dbReference type="AlphaFoldDB" id="A0A0B2UD06"/>
<feature type="transmembrane region" description="Helical" evidence="1">
    <location>
        <begin position="197"/>
        <end position="215"/>
    </location>
</feature>
<dbReference type="OrthoDB" id="292213at2759"/>
<keyword evidence="3" id="KW-1185">Reference proteome</keyword>
<reference evidence="2 3" key="1">
    <citation type="journal article" date="2014" name="MBio">
        <title>The Ordospora colligata genome; evolution of extreme reduction in microsporidia and host-to-parasite horizontal gene transfer.</title>
        <authorList>
            <person name="Pombert J.-F."/>
            <person name="Haag K.L."/>
            <person name="Beidas S."/>
            <person name="Ebert D."/>
            <person name="Keeling P.J."/>
        </authorList>
    </citation>
    <scope>NUCLEOTIDE SEQUENCE [LARGE SCALE GENOMIC DNA]</scope>
    <source>
        <strain evidence="2 3">OC4</strain>
    </source>
</reference>
<dbReference type="GeneID" id="26262686"/>